<sequence>MKTTKKAVSAEAIVSSEATAESAPGMVSVQPLRRFMDGDVFRTPQDEAFTVSRQRAADLKANDLVALVGDAPDNKMSPQPDTKG</sequence>
<proteinExistence type="predicted"/>
<organism evidence="1">
    <name type="scientific">Klebsiella oxytoca</name>
    <dbReference type="NCBI Taxonomy" id="571"/>
    <lineage>
        <taxon>Bacteria</taxon>
        <taxon>Pseudomonadati</taxon>
        <taxon>Pseudomonadota</taxon>
        <taxon>Gammaproteobacteria</taxon>
        <taxon>Enterobacterales</taxon>
        <taxon>Enterobacteriaceae</taxon>
        <taxon>Klebsiella/Raoultella group</taxon>
        <taxon>Klebsiella</taxon>
    </lineage>
</organism>
<gene>
    <name evidence="1" type="ORF">KOLFYP65_03896</name>
</gene>
<dbReference type="AlphaFoldDB" id="A0A6N3EL78"/>
<reference evidence="1" key="1">
    <citation type="submission" date="2019-11" db="EMBL/GenBank/DDBJ databases">
        <authorList>
            <person name="Feng L."/>
        </authorList>
    </citation>
    <scope>NUCLEOTIDE SEQUENCE</scope>
    <source>
        <strain evidence="1">KOxytocaLFYP65</strain>
    </source>
</reference>
<protein>
    <submittedName>
        <fullName evidence="1">Uncharacterized protein</fullName>
    </submittedName>
</protein>
<evidence type="ECO:0000313" key="1">
    <source>
        <dbReference type="EMBL" id="VYU38397.1"/>
    </source>
</evidence>
<dbReference type="EMBL" id="CACRTM010000026">
    <property type="protein sequence ID" value="VYU38397.1"/>
    <property type="molecule type" value="Genomic_DNA"/>
</dbReference>
<accession>A0A6N3EL78</accession>
<dbReference type="GeneID" id="93284463"/>
<dbReference type="RefSeq" id="WP_004102993.1">
    <property type="nucleotide sequence ID" value="NZ_CAAHFW010000153.1"/>
</dbReference>
<name>A0A6N3EL78_KLEOX</name>